<dbReference type="AlphaFoldDB" id="A0A0A9DK83"/>
<protein>
    <submittedName>
        <fullName evidence="1">Uncharacterized protein</fullName>
    </submittedName>
</protein>
<accession>A0A0A9DK83</accession>
<organism evidence="1">
    <name type="scientific">Arundo donax</name>
    <name type="common">Giant reed</name>
    <name type="synonym">Donax arundinaceus</name>
    <dbReference type="NCBI Taxonomy" id="35708"/>
    <lineage>
        <taxon>Eukaryota</taxon>
        <taxon>Viridiplantae</taxon>
        <taxon>Streptophyta</taxon>
        <taxon>Embryophyta</taxon>
        <taxon>Tracheophyta</taxon>
        <taxon>Spermatophyta</taxon>
        <taxon>Magnoliopsida</taxon>
        <taxon>Liliopsida</taxon>
        <taxon>Poales</taxon>
        <taxon>Poaceae</taxon>
        <taxon>PACMAD clade</taxon>
        <taxon>Arundinoideae</taxon>
        <taxon>Arundineae</taxon>
        <taxon>Arundo</taxon>
    </lineage>
</organism>
<dbReference type="EMBL" id="GBRH01213733">
    <property type="protein sequence ID" value="JAD84162.1"/>
    <property type="molecule type" value="Transcribed_RNA"/>
</dbReference>
<sequence length="50" mass="5703">MTSVLTPKKHGIDIYPLTSVQTPKNHRIRQGALLPVLQSIYYKFRANTCC</sequence>
<evidence type="ECO:0000313" key="1">
    <source>
        <dbReference type="EMBL" id="JAD84162.1"/>
    </source>
</evidence>
<name>A0A0A9DK83_ARUDO</name>
<reference evidence="1" key="2">
    <citation type="journal article" date="2015" name="Data Brief">
        <title>Shoot transcriptome of the giant reed, Arundo donax.</title>
        <authorList>
            <person name="Barrero R.A."/>
            <person name="Guerrero F.D."/>
            <person name="Moolhuijzen P."/>
            <person name="Goolsby J.A."/>
            <person name="Tidwell J."/>
            <person name="Bellgard S.E."/>
            <person name="Bellgard M.I."/>
        </authorList>
    </citation>
    <scope>NUCLEOTIDE SEQUENCE</scope>
    <source>
        <tissue evidence="1">Shoot tissue taken approximately 20 cm above the soil surface</tissue>
    </source>
</reference>
<proteinExistence type="predicted"/>
<reference evidence="1" key="1">
    <citation type="submission" date="2014-09" db="EMBL/GenBank/DDBJ databases">
        <authorList>
            <person name="Magalhaes I.L.F."/>
            <person name="Oliveira U."/>
            <person name="Santos F.R."/>
            <person name="Vidigal T.H.D.A."/>
            <person name="Brescovit A.D."/>
            <person name="Santos A.J."/>
        </authorList>
    </citation>
    <scope>NUCLEOTIDE SEQUENCE</scope>
    <source>
        <tissue evidence="1">Shoot tissue taken approximately 20 cm above the soil surface</tissue>
    </source>
</reference>